<feature type="transmembrane region" description="Helical" evidence="13">
    <location>
        <begin position="764"/>
        <end position="785"/>
    </location>
</feature>
<evidence type="ECO:0000256" key="10">
    <source>
        <dbReference type="ARBA" id="ARBA00023170"/>
    </source>
</evidence>
<dbReference type="InterPro" id="IPR000162">
    <property type="entry name" value="GPCR_3_mtglu_rcpt"/>
</dbReference>
<evidence type="ECO:0000256" key="5">
    <source>
        <dbReference type="ARBA" id="ARBA00022729"/>
    </source>
</evidence>
<organism evidence="15 16">
    <name type="scientific">Mastacembelus armatus</name>
    <name type="common">zig-zag eel</name>
    <dbReference type="NCBI Taxonomy" id="205130"/>
    <lineage>
        <taxon>Eukaryota</taxon>
        <taxon>Metazoa</taxon>
        <taxon>Chordata</taxon>
        <taxon>Craniata</taxon>
        <taxon>Vertebrata</taxon>
        <taxon>Euteleostomi</taxon>
        <taxon>Actinopterygii</taxon>
        <taxon>Neopterygii</taxon>
        <taxon>Teleostei</taxon>
        <taxon>Neoteleostei</taxon>
        <taxon>Acanthomorphata</taxon>
        <taxon>Anabantaria</taxon>
        <taxon>Synbranchiformes</taxon>
        <taxon>Mastacembelidae</taxon>
        <taxon>Mastacembelus</taxon>
    </lineage>
</organism>
<feature type="domain" description="G-protein coupled receptors family 3 profile" evidence="14">
    <location>
        <begin position="600"/>
        <end position="874"/>
    </location>
</feature>
<keyword evidence="5" id="KW-0732">Signal</keyword>
<evidence type="ECO:0000256" key="6">
    <source>
        <dbReference type="ARBA" id="ARBA00022989"/>
    </source>
</evidence>
<keyword evidence="12" id="KW-0807">Transducer</keyword>
<evidence type="ECO:0000313" key="15">
    <source>
        <dbReference type="Ensembl" id="ENSMAMP00000052452.1"/>
    </source>
</evidence>
<protein>
    <submittedName>
        <fullName evidence="15">Glutamate receptor, metabotropic 4</fullName>
    </submittedName>
</protein>
<dbReference type="InterPro" id="IPR028082">
    <property type="entry name" value="Peripla_BP_I"/>
</dbReference>
<dbReference type="Gene3D" id="2.10.50.30">
    <property type="entry name" value="GPCR, family 3, nine cysteines domain"/>
    <property type="match status" value="1"/>
</dbReference>
<keyword evidence="9" id="KW-1015">Disulfide bond</keyword>
<feature type="transmembrane region" description="Helical" evidence="13">
    <location>
        <begin position="797"/>
        <end position="819"/>
    </location>
</feature>
<evidence type="ECO:0000313" key="16">
    <source>
        <dbReference type="Proteomes" id="UP000261640"/>
    </source>
</evidence>
<evidence type="ECO:0000256" key="8">
    <source>
        <dbReference type="ARBA" id="ARBA00023136"/>
    </source>
</evidence>
<feature type="transmembrane region" description="Helical" evidence="13">
    <location>
        <begin position="638"/>
        <end position="657"/>
    </location>
</feature>
<dbReference type="Gene3D" id="3.40.50.2300">
    <property type="match status" value="2"/>
</dbReference>
<dbReference type="PRINTS" id="PR00248">
    <property type="entry name" value="GPCRMGR"/>
</dbReference>
<dbReference type="InterPro" id="IPR038550">
    <property type="entry name" value="GPCR_3_9-Cys_sf"/>
</dbReference>
<keyword evidence="11" id="KW-0325">Glycoprotein</keyword>
<name>A0A7N8XQD5_9TELE</name>
<evidence type="ECO:0000256" key="2">
    <source>
        <dbReference type="ARBA" id="ARBA00007242"/>
    </source>
</evidence>
<evidence type="ECO:0000256" key="9">
    <source>
        <dbReference type="ARBA" id="ARBA00023157"/>
    </source>
</evidence>
<dbReference type="InterPro" id="IPR000337">
    <property type="entry name" value="GPCR_3"/>
</dbReference>
<comment type="similarity">
    <text evidence="2">Belongs to the G-protein coupled receptor 3 family.</text>
</comment>
<keyword evidence="6 13" id="KW-1133">Transmembrane helix</keyword>
<dbReference type="InterPro" id="IPR001786">
    <property type="entry name" value="GPCR_3_mGluR4"/>
</dbReference>
<dbReference type="GeneTree" id="ENSGT01030000234648"/>
<keyword evidence="4 13" id="KW-0812">Transmembrane</keyword>
<keyword evidence="10" id="KW-0675">Receptor</keyword>
<dbReference type="FunFam" id="2.10.50.30:FF:000001">
    <property type="entry name" value="metabotropic glutamate receptor 1"/>
    <property type="match status" value="1"/>
</dbReference>
<dbReference type="PRINTS" id="PR00593">
    <property type="entry name" value="MTABOTROPICR"/>
</dbReference>
<dbReference type="SUPFAM" id="SSF53822">
    <property type="entry name" value="Periplasmic binding protein-like I"/>
    <property type="match status" value="1"/>
</dbReference>
<reference evidence="15" key="2">
    <citation type="submission" date="2025-09" db="UniProtKB">
        <authorList>
            <consortium name="Ensembl"/>
        </authorList>
    </citation>
    <scope>IDENTIFICATION</scope>
</reference>
<dbReference type="PROSITE" id="PS50259">
    <property type="entry name" value="G_PROTEIN_RECEP_F3_4"/>
    <property type="match status" value="1"/>
</dbReference>
<comment type="subcellular location">
    <subcellularLocation>
        <location evidence="1">Cell membrane</location>
        <topology evidence="1">Multi-pass membrane protein</topology>
    </subcellularLocation>
</comment>
<dbReference type="GO" id="GO:0005886">
    <property type="term" value="C:plasma membrane"/>
    <property type="evidence" value="ECO:0007669"/>
    <property type="project" value="UniProtKB-SubCell"/>
</dbReference>
<dbReference type="Pfam" id="PF01094">
    <property type="entry name" value="ANF_receptor"/>
    <property type="match status" value="1"/>
</dbReference>
<keyword evidence="16" id="KW-1185">Reference proteome</keyword>
<keyword evidence="7" id="KW-0297">G-protein coupled receptor</keyword>
<dbReference type="InterPro" id="IPR011500">
    <property type="entry name" value="GPCR_3_9-Cys_dom"/>
</dbReference>
<dbReference type="PROSITE" id="PS00980">
    <property type="entry name" value="G_PROTEIN_RECEP_F3_2"/>
    <property type="match status" value="1"/>
</dbReference>
<dbReference type="InterPro" id="IPR017978">
    <property type="entry name" value="GPCR_3_C"/>
</dbReference>
<dbReference type="PANTHER" id="PTHR24060">
    <property type="entry name" value="METABOTROPIC GLUTAMATE RECEPTOR"/>
    <property type="match status" value="1"/>
</dbReference>
<dbReference type="PROSITE" id="PS00981">
    <property type="entry name" value="G_PROTEIN_RECEP_F3_3"/>
    <property type="match status" value="1"/>
</dbReference>
<evidence type="ECO:0000256" key="3">
    <source>
        <dbReference type="ARBA" id="ARBA00022475"/>
    </source>
</evidence>
<dbReference type="Pfam" id="PF00003">
    <property type="entry name" value="7tm_3"/>
    <property type="match status" value="1"/>
</dbReference>
<dbReference type="InterPro" id="IPR050726">
    <property type="entry name" value="mGluR"/>
</dbReference>
<evidence type="ECO:0000256" key="12">
    <source>
        <dbReference type="ARBA" id="ARBA00023224"/>
    </source>
</evidence>
<evidence type="ECO:0000256" key="1">
    <source>
        <dbReference type="ARBA" id="ARBA00004651"/>
    </source>
</evidence>
<feature type="transmembrane region" description="Helical" evidence="13">
    <location>
        <begin position="26"/>
        <end position="43"/>
    </location>
</feature>
<dbReference type="CDD" id="cd06376">
    <property type="entry name" value="PBP1_mGluR_groupIII"/>
    <property type="match status" value="1"/>
</dbReference>
<dbReference type="PRINTS" id="PR01054">
    <property type="entry name" value="MTABOTROPC4R"/>
</dbReference>
<reference evidence="15" key="1">
    <citation type="submission" date="2025-08" db="UniProtKB">
        <authorList>
            <consortium name="Ensembl"/>
        </authorList>
    </citation>
    <scope>IDENTIFICATION</scope>
</reference>
<accession>A0A7N8XQD5</accession>
<dbReference type="Ensembl" id="ENSMAMT00000052220.1">
    <property type="protein sequence ID" value="ENSMAMP00000052452.1"/>
    <property type="gene ID" value="ENSMAMG00000024171.2"/>
</dbReference>
<feature type="transmembrane region" description="Helical" evidence="13">
    <location>
        <begin position="669"/>
        <end position="685"/>
    </location>
</feature>
<dbReference type="InterPro" id="IPR001828">
    <property type="entry name" value="ANF_lig-bd_rcpt"/>
</dbReference>
<dbReference type="FunFam" id="3.40.50.2300:FF:000009">
    <property type="entry name" value="Glutamate receptor, metabotropic 4"/>
    <property type="match status" value="1"/>
</dbReference>
<dbReference type="FunFam" id="3.40.50.2300:FF:000196">
    <property type="entry name" value="Glutamate metabotropic receptor 7"/>
    <property type="match status" value="1"/>
</dbReference>
<evidence type="ECO:0000256" key="11">
    <source>
        <dbReference type="ARBA" id="ARBA00023180"/>
    </source>
</evidence>
<dbReference type="PROSITE" id="PS00979">
    <property type="entry name" value="G_PROTEIN_RECEP_F3_1"/>
    <property type="match status" value="1"/>
</dbReference>
<keyword evidence="8 13" id="KW-0472">Membrane</keyword>
<evidence type="ECO:0000256" key="13">
    <source>
        <dbReference type="SAM" id="Phobius"/>
    </source>
</evidence>
<proteinExistence type="inferred from homology"/>
<keyword evidence="3" id="KW-1003">Cell membrane</keyword>
<evidence type="ECO:0000256" key="4">
    <source>
        <dbReference type="ARBA" id="ARBA00022692"/>
    </source>
</evidence>
<dbReference type="FunFam" id="3.40.50.2300:FF:000176">
    <property type="entry name" value="metabotropic glutamate receptor 7"/>
    <property type="match status" value="1"/>
</dbReference>
<sequence>DSAHPPFIMTLQGGFERVCTGCHRGVCCWVLLLACYFLIALAAKPKMPGHTHLNSIRIDGDISLGGLFPVHARGNDGKACGELKKEKGIHRLEAMLFALDRINNDNELLPNITLGARILDTCSRDTHALEQSLTFVQALIEKDSTDVKCLSGGPPIITKPERVVGVIGASASSVSIMVANILRLFKIPQVSYASTAPELSDNTRYDFFSRVVPPDTYQAQAMVDIVKAMRWNYVSTVASEGNYGESGVDAFIQKSREDGGLCISQSVKIPREPRAGEFDKIIRRLSENPNARVVIIFANEDDIRRLLQAAKKANQTGHFIWVGSDSWGSKISPILNQEEMAEGAVTILPKRQSIKGFDRYFISRTLENNRRNIWFAEFWENNFQCKLSRHAVKKGSGIKKCTNHERIGKDSSYEQEGKVQFVIDAVYAMAHALHNMHKDLCPGKVGLCSKMDTINGTLLLKYIRNVNFTGIAGTPVVFNVNGDAPGRYEIYQYQITNNTTEYKIIGDWTDQLHLDINEMQWPGGTQEVPSSICSQPCRPGQRKKIVKGIPCCWHCENCDGYQYQADTYTCKMCRFDLRPNENHTGCVPIPIVKLEWSSPWAVIPVLIAVLGIMATLLVVVTFIRYNDTPIVKASGRELSYVLLTGIFLCYATTFLMISTPDVVICSLRRIFLGLGMSISYAALLTKTNRIYRIFEQGKMSVSAPRFISPASQLVITFSLISVQLLGVCIWFGVDPSQAIIDYEDQRTANPKMARGVLKCDISDLSLICLLGYSMLLMVTCTVYAIKTRGVPETFNEAKPIGFTMYTTCIVWLAFIPIFFGTSQSAEKMYIQTTTLTISVSLSASVSLGMLYMPKVYVVLFHPEQNVPKRKRSLKAVVTAATMSNKFNPKGSLRPNGEAKSELCESLETQGWCHA</sequence>
<evidence type="ECO:0000259" key="14">
    <source>
        <dbReference type="PROSITE" id="PS50259"/>
    </source>
</evidence>
<feature type="transmembrane region" description="Helical" evidence="13">
    <location>
        <begin position="600"/>
        <end position="626"/>
    </location>
</feature>
<evidence type="ECO:0000256" key="7">
    <source>
        <dbReference type="ARBA" id="ARBA00023040"/>
    </source>
</evidence>
<dbReference type="GO" id="GO:0004930">
    <property type="term" value="F:G protein-coupled receptor activity"/>
    <property type="evidence" value="ECO:0007669"/>
    <property type="project" value="UniProtKB-KW"/>
</dbReference>
<dbReference type="AlphaFoldDB" id="A0A7N8XQD5"/>
<dbReference type="InterPro" id="IPR017979">
    <property type="entry name" value="GPCR_3_CS"/>
</dbReference>
<dbReference type="Proteomes" id="UP000261640">
    <property type="component" value="Unplaced"/>
</dbReference>
<feature type="transmembrane region" description="Helical" evidence="13">
    <location>
        <begin position="839"/>
        <end position="861"/>
    </location>
</feature>
<dbReference type="Pfam" id="PF07562">
    <property type="entry name" value="NCD3G"/>
    <property type="match status" value="1"/>
</dbReference>